<organism evidence="1 2">
    <name type="scientific">Dreissena polymorpha</name>
    <name type="common">Zebra mussel</name>
    <name type="synonym">Mytilus polymorpha</name>
    <dbReference type="NCBI Taxonomy" id="45954"/>
    <lineage>
        <taxon>Eukaryota</taxon>
        <taxon>Metazoa</taxon>
        <taxon>Spiralia</taxon>
        <taxon>Lophotrochozoa</taxon>
        <taxon>Mollusca</taxon>
        <taxon>Bivalvia</taxon>
        <taxon>Autobranchia</taxon>
        <taxon>Heteroconchia</taxon>
        <taxon>Euheterodonta</taxon>
        <taxon>Imparidentia</taxon>
        <taxon>Neoheterodontei</taxon>
        <taxon>Myida</taxon>
        <taxon>Dreissenoidea</taxon>
        <taxon>Dreissenidae</taxon>
        <taxon>Dreissena</taxon>
    </lineage>
</organism>
<dbReference type="AlphaFoldDB" id="A0A9D4BVY0"/>
<proteinExistence type="predicted"/>
<dbReference type="Proteomes" id="UP000828390">
    <property type="component" value="Unassembled WGS sequence"/>
</dbReference>
<dbReference type="EMBL" id="JAIWYP010000014">
    <property type="protein sequence ID" value="KAH3711302.1"/>
    <property type="molecule type" value="Genomic_DNA"/>
</dbReference>
<evidence type="ECO:0000313" key="2">
    <source>
        <dbReference type="Proteomes" id="UP000828390"/>
    </source>
</evidence>
<comment type="caution">
    <text evidence="1">The sequence shown here is derived from an EMBL/GenBank/DDBJ whole genome shotgun (WGS) entry which is preliminary data.</text>
</comment>
<name>A0A9D4BVY0_DREPO</name>
<protein>
    <submittedName>
        <fullName evidence="1">Uncharacterized protein</fullName>
    </submittedName>
</protein>
<gene>
    <name evidence="1" type="ORF">DPMN_070807</name>
</gene>
<evidence type="ECO:0000313" key="1">
    <source>
        <dbReference type="EMBL" id="KAH3711302.1"/>
    </source>
</evidence>
<sequence>MQNNTFWSTAMEMSRLSLPVLARETSMGSVRHMRDSHCAINNSKLISAHSFRLPLEQIDNLFLKWFRNSVVLLPLV</sequence>
<reference evidence="1" key="2">
    <citation type="submission" date="2020-11" db="EMBL/GenBank/DDBJ databases">
        <authorList>
            <person name="McCartney M.A."/>
            <person name="Auch B."/>
            <person name="Kono T."/>
            <person name="Mallez S."/>
            <person name="Becker A."/>
            <person name="Gohl D.M."/>
            <person name="Silverstein K.A.T."/>
            <person name="Koren S."/>
            <person name="Bechman K.B."/>
            <person name="Herman A."/>
            <person name="Abrahante J.E."/>
            <person name="Garbe J."/>
        </authorList>
    </citation>
    <scope>NUCLEOTIDE SEQUENCE</scope>
    <source>
        <strain evidence="1">Duluth1</strain>
        <tissue evidence="1">Whole animal</tissue>
    </source>
</reference>
<accession>A0A9D4BVY0</accession>
<keyword evidence="2" id="KW-1185">Reference proteome</keyword>
<reference evidence="1" key="1">
    <citation type="journal article" date="2019" name="bioRxiv">
        <title>The Genome of the Zebra Mussel, Dreissena polymorpha: A Resource for Invasive Species Research.</title>
        <authorList>
            <person name="McCartney M.A."/>
            <person name="Auch B."/>
            <person name="Kono T."/>
            <person name="Mallez S."/>
            <person name="Zhang Y."/>
            <person name="Obille A."/>
            <person name="Becker A."/>
            <person name="Abrahante J.E."/>
            <person name="Garbe J."/>
            <person name="Badalamenti J.P."/>
            <person name="Herman A."/>
            <person name="Mangelson H."/>
            <person name="Liachko I."/>
            <person name="Sullivan S."/>
            <person name="Sone E.D."/>
            <person name="Koren S."/>
            <person name="Silverstein K.A.T."/>
            <person name="Beckman K.B."/>
            <person name="Gohl D.M."/>
        </authorList>
    </citation>
    <scope>NUCLEOTIDE SEQUENCE</scope>
    <source>
        <strain evidence="1">Duluth1</strain>
        <tissue evidence="1">Whole animal</tissue>
    </source>
</reference>